<sequence length="176" mass="20247">MSHSTVKCIQFNGKLTKWNNRGLSSRRPFRPRRGNTLQRDRNAPIMSAITPCGVVIECSEESPIEIERVNKGMCAPLQIRLQKPIFPERTPRFQPPLLICICPETGRREGSDDVHCCLHLRTGRFGYHNHHGQRDRDDAERDNGVIKSARRERWTKAALQMTMWGGEDRVSIFTIP</sequence>
<reference evidence="1 2" key="1">
    <citation type="submission" date="2021-06" db="EMBL/GenBank/DDBJ databases">
        <title>Caerostris extrusa draft genome.</title>
        <authorList>
            <person name="Kono N."/>
            <person name="Arakawa K."/>
        </authorList>
    </citation>
    <scope>NUCLEOTIDE SEQUENCE [LARGE SCALE GENOMIC DNA]</scope>
</reference>
<dbReference type="EMBL" id="BPLR01001788">
    <property type="protein sequence ID" value="GIZ04739.1"/>
    <property type="molecule type" value="Genomic_DNA"/>
</dbReference>
<gene>
    <name evidence="1" type="ORF">CEXT_529851</name>
</gene>
<protein>
    <submittedName>
        <fullName evidence="1">Uncharacterized protein</fullName>
    </submittedName>
</protein>
<dbReference type="Proteomes" id="UP001054945">
    <property type="component" value="Unassembled WGS sequence"/>
</dbReference>
<proteinExistence type="predicted"/>
<name>A0AAV4YE01_CAEEX</name>
<accession>A0AAV4YE01</accession>
<organism evidence="1 2">
    <name type="scientific">Caerostris extrusa</name>
    <name type="common">Bark spider</name>
    <name type="synonym">Caerostris bankana</name>
    <dbReference type="NCBI Taxonomy" id="172846"/>
    <lineage>
        <taxon>Eukaryota</taxon>
        <taxon>Metazoa</taxon>
        <taxon>Ecdysozoa</taxon>
        <taxon>Arthropoda</taxon>
        <taxon>Chelicerata</taxon>
        <taxon>Arachnida</taxon>
        <taxon>Araneae</taxon>
        <taxon>Araneomorphae</taxon>
        <taxon>Entelegynae</taxon>
        <taxon>Araneoidea</taxon>
        <taxon>Araneidae</taxon>
        <taxon>Caerostris</taxon>
    </lineage>
</organism>
<evidence type="ECO:0000313" key="1">
    <source>
        <dbReference type="EMBL" id="GIZ04739.1"/>
    </source>
</evidence>
<evidence type="ECO:0000313" key="2">
    <source>
        <dbReference type="Proteomes" id="UP001054945"/>
    </source>
</evidence>
<comment type="caution">
    <text evidence="1">The sequence shown here is derived from an EMBL/GenBank/DDBJ whole genome shotgun (WGS) entry which is preliminary data.</text>
</comment>
<dbReference type="AlphaFoldDB" id="A0AAV4YE01"/>
<keyword evidence="2" id="KW-1185">Reference proteome</keyword>